<dbReference type="Pfam" id="PF05742">
    <property type="entry name" value="TANGO2"/>
    <property type="match status" value="1"/>
</dbReference>
<dbReference type="PANTHER" id="PTHR17985:SF8">
    <property type="entry name" value="TRANSPORT AND GOLGI ORGANIZATION PROTEIN 2 HOMOLOG"/>
    <property type="match status" value="1"/>
</dbReference>
<evidence type="ECO:0000313" key="1">
    <source>
        <dbReference type="EMBL" id="KAB8031032.1"/>
    </source>
</evidence>
<dbReference type="AlphaFoldDB" id="A0A833JD97"/>
<reference evidence="1 2" key="1">
    <citation type="submission" date="2019-10" db="EMBL/GenBank/DDBJ databases">
        <title>New genus of Silvanigrellaceae.</title>
        <authorList>
            <person name="Pitt A."/>
            <person name="Hahn M.W."/>
        </authorList>
    </citation>
    <scope>NUCLEOTIDE SEQUENCE [LARGE SCALE GENOMIC DNA]</scope>
    <source>
        <strain evidence="1 2">33A1-SZDP</strain>
    </source>
</reference>
<keyword evidence="2" id="KW-1185">Reference proteome</keyword>
<organism evidence="1 2">
    <name type="scientific">Fluviispira multicolorata</name>
    <dbReference type="NCBI Taxonomy" id="2654512"/>
    <lineage>
        <taxon>Bacteria</taxon>
        <taxon>Pseudomonadati</taxon>
        <taxon>Bdellovibrionota</taxon>
        <taxon>Oligoflexia</taxon>
        <taxon>Silvanigrellales</taxon>
        <taxon>Silvanigrellaceae</taxon>
        <taxon>Fluviispira</taxon>
    </lineage>
</organism>
<dbReference type="InterPro" id="IPR008551">
    <property type="entry name" value="TANGO2"/>
</dbReference>
<dbReference type="RefSeq" id="WP_152212958.1">
    <property type="nucleotide sequence ID" value="NZ_WFLN01000006.1"/>
</dbReference>
<dbReference type="EMBL" id="WFLN01000006">
    <property type="protein sequence ID" value="KAB8031032.1"/>
    <property type="molecule type" value="Genomic_DNA"/>
</dbReference>
<dbReference type="PANTHER" id="PTHR17985">
    <property type="entry name" value="SER/THR-RICH PROTEIN T10 IN DGCR REGION"/>
    <property type="match status" value="1"/>
</dbReference>
<evidence type="ECO:0008006" key="3">
    <source>
        <dbReference type="Google" id="ProtNLM"/>
    </source>
</evidence>
<protein>
    <recommendedName>
        <fullName evidence="3">Transport and Golgi organization protein 2</fullName>
    </recommendedName>
</protein>
<comment type="caution">
    <text evidence="1">The sequence shown here is derived from an EMBL/GenBank/DDBJ whole genome shotgun (WGS) entry which is preliminary data.</text>
</comment>
<evidence type="ECO:0000313" key="2">
    <source>
        <dbReference type="Proteomes" id="UP000442694"/>
    </source>
</evidence>
<accession>A0A833JD97</accession>
<gene>
    <name evidence="1" type="ORF">GCL57_08685</name>
</gene>
<dbReference type="Proteomes" id="UP000442694">
    <property type="component" value="Unassembled WGS sequence"/>
</dbReference>
<sequence length="274" mass="31985">MCTLFLLINQMESVPVALISNRDEYRGRLSAEIQGWDLQFLNRGNQLLGPRDDEQKGTWFACENKWHGKWAALTNVRDFKSHKNNMKSRGEIITRFLQSNLSAKEYLSQLIKSASEYNYYNIIFSDADEIIFFNSKTLEQKVVYKFGDNNKYIFALSNGTLDSDWPKISVTKKNFSEYFSQNSAKDAEFYWNYFKKEMMNSKKYDSSLLPNTGVSNELEVFLSSLFIDGEKYGTRSTIFFGIEKRSALFLYEQTYLKDSLIQNSKKISVQYDIL</sequence>
<name>A0A833JD97_9BACT</name>
<proteinExistence type="predicted"/>